<dbReference type="Pfam" id="PF03050">
    <property type="entry name" value="DDE_Tnp_IS66"/>
    <property type="match status" value="1"/>
</dbReference>
<dbReference type="Proteomes" id="UP000607397">
    <property type="component" value="Unassembled WGS sequence"/>
</dbReference>
<dbReference type="EMBL" id="WVIC01000014">
    <property type="protein sequence ID" value="NCJ06560.1"/>
    <property type="molecule type" value="Genomic_DNA"/>
</dbReference>
<name>A0A8K2A829_9CYAN</name>
<dbReference type="RefSeq" id="WP_161825036.1">
    <property type="nucleotide sequence ID" value="NZ_WVIC01000014.1"/>
</dbReference>
<organism evidence="2 3">
    <name type="scientific">Petrachloros mirabilis ULC683</name>
    <dbReference type="NCBI Taxonomy" id="2781853"/>
    <lineage>
        <taxon>Bacteria</taxon>
        <taxon>Bacillati</taxon>
        <taxon>Cyanobacteriota</taxon>
        <taxon>Cyanophyceae</taxon>
        <taxon>Synechococcales</taxon>
        <taxon>Petrachlorosaceae</taxon>
        <taxon>Petrachloros</taxon>
        <taxon>Petrachloros mirabilis</taxon>
    </lineage>
</organism>
<evidence type="ECO:0000313" key="3">
    <source>
        <dbReference type="Proteomes" id="UP000607397"/>
    </source>
</evidence>
<keyword evidence="3" id="KW-1185">Reference proteome</keyword>
<dbReference type="AlphaFoldDB" id="A0A8K2A829"/>
<sequence length="93" mass="10956">MYQRNNIVEVQDLLWDYYQQLKHYQLEPSSLDKTILEQAFEQLFGRCYLHHGTLNTVLKGFREHKAQLLLVLEYPQLPLHNNDAETDIRGAAA</sequence>
<proteinExistence type="predicted"/>
<evidence type="ECO:0000313" key="2">
    <source>
        <dbReference type="EMBL" id="NCJ06560.1"/>
    </source>
</evidence>
<feature type="domain" description="Transposase IS66 central" evidence="1">
    <location>
        <begin position="36"/>
        <end position="91"/>
    </location>
</feature>
<reference evidence="2" key="1">
    <citation type="submission" date="2019-12" db="EMBL/GenBank/DDBJ databases">
        <title>High-Quality draft genome sequences of three cyanobacteria isolated from the limestone walls of the Old Cathedral of Coimbra.</title>
        <authorList>
            <person name="Tiago I."/>
            <person name="Soares F."/>
            <person name="Portugal A."/>
        </authorList>
    </citation>
    <scope>NUCLEOTIDE SEQUENCE [LARGE SCALE GENOMIC DNA]</scope>
    <source>
        <strain evidence="2">C</strain>
    </source>
</reference>
<evidence type="ECO:0000259" key="1">
    <source>
        <dbReference type="Pfam" id="PF03050"/>
    </source>
</evidence>
<gene>
    <name evidence="2" type="ORF">GS597_08575</name>
</gene>
<protein>
    <submittedName>
        <fullName evidence="2">Transposase</fullName>
    </submittedName>
</protein>
<accession>A0A8K2A829</accession>
<comment type="caution">
    <text evidence="2">The sequence shown here is derived from an EMBL/GenBank/DDBJ whole genome shotgun (WGS) entry which is preliminary data.</text>
</comment>
<dbReference type="InterPro" id="IPR004291">
    <property type="entry name" value="Transposase_IS66_central"/>
</dbReference>